<dbReference type="EMBL" id="JAMDMJ010000004">
    <property type="protein sequence ID" value="MCY9595180.1"/>
    <property type="molecule type" value="Genomic_DNA"/>
</dbReference>
<dbReference type="RefSeq" id="WP_042230806.1">
    <property type="nucleotide sequence ID" value="NZ_BQWH01000001.1"/>
</dbReference>
<proteinExistence type="predicted"/>
<evidence type="ECO:0000313" key="2">
    <source>
        <dbReference type="EMBL" id="QAV18040.1"/>
    </source>
</evidence>
<reference evidence="2 3" key="1">
    <citation type="submission" date="2018-01" db="EMBL/GenBank/DDBJ databases">
        <title>The whole genome sequencing and assembly of Paenibacillus chitinolyticus KCCM 41400 strain.</title>
        <authorList>
            <person name="Kim J.-Y."/>
            <person name="Park M.-K."/>
            <person name="Lee Y.-J."/>
            <person name="Yi H."/>
            <person name="Bahn Y.-S."/>
            <person name="Kim J.F."/>
            <person name="Lee D.-W."/>
        </authorList>
    </citation>
    <scope>NUCLEOTIDE SEQUENCE [LARGE SCALE GENOMIC DNA]</scope>
    <source>
        <strain evidence="2 3">KCCM 41400</strain>
    </source>
</reference>
<dbReference type="Proteomes" id="UP000288943">
    <property type="component" value="Chromosome"/>
</dbReference>
<dbReference type="EMBL" id="CP026520">
    <property type="protein sequence ID" value="QAV18040.1"/>
    <property type="molecule type" value="Genomic_DNA"/>
</dbReference>
<sequence length="82" mass="9733">MISDEQLDRYRIDGTLLRIVRDADPRNDIRGYVVAWNESSVAIRKRSRKLVQLDRKYVYQPYTESRPAEYTLPRQTDEGEEA</sequence>
<organism evidence="2 3">
    <name type="scientific">Paenibacillus chitinolyticus</name>
    <dbReference type="NCBI Taxonomy" id="79263"/>
    <lineage>
        <taxon>Bacteria</taxon>
        <taxon>Bacillati</taxon>
        <taxon>Bacillota</taxon>
        <taxon>Bacilli</taxon>
        <taxon>Bacillales</taxon>
        <taxon>Paenibacillaceae</taxon>
        <taxon>Paenibacillus</taxon>
    </lineage>
</organism>
<dbReference type="Proteomes" id="UP001527202">
    <property type="component" value="Unassembled WGS sequence"/>
</dbReference>
<protein>
    <submittedName>
        <fullName evidence="2">Uncharacterized protein</fullName>
    </submittedName>
</protein>
<dbReference type="GeneID" id="95375201"/>
<evidence type="ECO:0000313" key="3">
    <source>
        <dbReference type="Proteomes" id="UP000288943"/>
    </source>
</evidence>
<evidence type="ECO:0000313" key="1">
    <source>
        <dbReference type="EMBL" id="MCY9595180.1"/>
    </source>
</evidence>
<dbReference type="AlphaFoldDB" id="A0A410WUM5"/>
<dbReference type="KEGG" id="pchi:PC41400_10320"/>
<evidence type="ECO:0000313" key="4">
    <source>
        <dbReference type="Proteomes" id="UP001527202"/>
    </source>
</evidence>
<keyword evidence="4" id="KW-1185">Reference proteome</keyword>
<accession>A0A410WUM5</accession>
<dbReference type="OrthoDB" id="2629334at2"/>
<name>A0A410WUM5_9BACL</name>
<reference evidence="1 4" key="2">
    <citation type="submission" date="2022-05" db="EMBL/GenBank/DDBJ databases">
        <title>Genome Sequencing of Bee-Associated Microbes.</title>
        <authorList>
            <person name="Dunlap C."/>
        </authorList>
    </citation>
    <scope>NUCLEOTIDE SEQUENCE [LARGE SCALE GENOMIC DNA]</scope>
    <source>
        <strain evidence="1 4">NRRL B-23120</strain>
    </source>
</reference>
<gene>
    <name evidence="1" type="ORF">M5X16_05230</name>
    <name evidence="2" type="ORF">PC41400_10320</name>
</gene>